<sequence>MSAQQPPAYDEAADNKPAAMIQVVLTIPNTTIYQVSSATAEKKLIGKGELKVYSTSNIPSEGPSSIPAGRAVEATTDHQHTTFMTLETNDTPTGSYKSLITHPLMPSSSAQKTGDHTWRFSVPGNGFLEVQVPETSQLSDIAVLENLLTDRIIYTNQYQLRHQLALVDDVGQIYGVLDEEDVEVEDDDNVSLSENAKSPVVVEAIEAPDESSDKPLRLKISVPSTDDMADYLTIASQYFGESMIKGATVVAGGITTSSTYLNSKIPETQKPLKVSPFIKNRIRNLTTVSRATFSVTKKLKSALVMGALNSGYRVIKYWTAKDDPESYSTMQTMAYSILNSAGVLIQAAEESIGIVTAPAISATQDLAGRALGPDARDLVAEALEGLKNFTLVYFDGAGVSRRAFLHTSRIAALQTAQEVKEGKLKMKERKRNEEEKVQRSVNISVPASAQAAAASAHASAQAAAASAGAAATHAKELIFSYFGRGEEAHGSTSAVANEKKKVD</sequence>
<accession>A0ABQ7JUY8</accession>
<dbReference type="PANTHER" id="PTHR21068">
    <property type="entry name" value="SPARTIN"/>
    <property type="match status" value="1"/>
</dbReference>
<name>A0ABQ7JUY8_9FUNG</name>
<protein>
    <recommendedName>
        <fullName evidence="2">Senescence domain-containing protein</fullName>
    </recommendedName>
</protein>
<gene>
    <name evidence="3" type="ORF">BGZ96_010053</name>
</gene>
<dbReference type="InterPro" id="IPR009686">
    <property type="entry name" value="Senescence/spartin_C"/>
</dbReference>
<dbReference type="Proteomes" id="UP001194696">
    <property type="component" value="Unassembled WGS sequence"/>
</dbReference>
<proteinExistence type="predicted"/>
<comment type="caution">
    <text evidence="3">The sequence shown here is derived from an EMBL/GenBank/DDBJ whole genome shotgun (WGS) entry which is preliminary data.</text>
</comment>
<dbReference type="EMBL" id="JAAAIM010000637">
    <property type="protein sequence ID" value="KAG0285739.1"/>
    <property type="molecule type" value="Genomic_DNA"/>
</dbReference>
<evidence type="ECO:0000259" key="2">
    <source>
        <dbReference type="Pfam" id="PF06911"/>
    </source>
</evidence>
<keyword evidence="4" id="KW-1185">Reference proteome</keyword>
<organism evidence="3 4">
    <name type="scientific">Linnemannia gamsii</name>
    <dbReference type="NCBI Taxonomy" id="64522"/>
    <lineage>
        <taxon>Eukaryota</taxon>
        <taxon>Fungi</taxon>
        <taxon>Fungi incertae sedis</taxon>
        <taxon>Mucoromycota</taxon>
        <taxon>Mortierellomycotina</taxon>
        <taxon>Mortierellomycetes</taxon>
        <taxon>Mortierellales</taxon>
        <taxon>Mortierellaceae</taxon>
        <taxon>Linnemannia</taxon>
    </lineage>
</organism>
<feature type="domain" description="Senescence" evidence="2">
    <location>
        <begin position="233"/>
        <end position="406"/>
    </location>
</feature>
<evidence type="ECO:0000256" key="1">
    <source>
        <dbReference type="SAM" id="MobiDB-lite"/>
    </source>
</evidence>
<feature type="compositionally biased region" description="Basic and acidic residues" evidence="1">
    <location>
        <begin position="421"/>
        <end position="438"/>
    </location>
</feature>
<dbReference type="InterPro" id="IPR045036">
    <property type="entry name" value="Spartin-like"/>
</dbReference>
<feature type="region of interest" description="Disordered" evidence="1">
    <location>
        <begin position="421"/>
        <end position="441"/>
    </location>
</feature>
<reference evidence="3 4" key="1">
    <citation type="journal article" date="2020" name="Fungal Divers.">
        <title>Resolving the Mortierellaceae phylogeny through synthesis of multi-gene phylogenetics and phylogenomics.</title>
        <authorList>
            <person name="Vandepol N."/>
            <person name="Liber J."/>
            <person name="Desiro A."/>
            <person name="Na H."/>
            <person name="Kennedy M."/>
            <person name="Barry K."/>
            <person name="Grigoriev I.V."/>
            <person name="Miller A.N."/>
            <person name="O'Donnell K."/>
            <person name="Stajich J.E."/>
            <person name="Bonito G."/>
        </authorList>
    </citation>
    <scope>NUCLEOTIDE SEQUENCE [LARGE SCALE GENOMIC DNA]</scope>
    <source>
        <strain evidence="3 4">AD045</strain>
    </source>
</reference>
<evidence type="ECO:0000313" key="4">
    <source>
        <dbReference type="Proteomes" id="UP001194696"/>
    </source>
</evidence>
<dbReference type="Pfam" id="PF06911">
    <property type="entry name" value="Senescence"/>
    <property type="match status" value="1"/>
</dbReference>
<dbReference type="PANTHER" id="PTHR21068:SF43">
    <property type="entry name" value="SPARTIN"/>
    <property type="match status" value="1"/>
</dbReference>
<evidence type="ECO:0000313" key="3">
    <source>
        <dbReference type="EMBL" id="KAG0285739.1"/>
    </source>
</evidence>